<sequence length="99" mass="11052">MAGTADKKDPQQPNQAEPLASTRKGKAKSKPGQLSDAERRAVRLEMARLLEGIPDEEVTYIMALWRLERFMDMGIDPSVGFEEFVAEKLANGNQLFADQ</sequence>
<protein>
    <submittedName>
        <fullName evidence="2">Uncharacterized protein</fullName>
    </submittedName>
</protein>
<reference evidence="2 3" key="1">
    <citation type="submission" date="2014-02" db="EMBL/GenBank/DDBJ databases">
        <title>The genome sequence of Colletotrichum simmondsii CBS122122.</title>
        <authorList>
            <person name="Baroncelli R."/>
            <person name="Thon M.R."/>
        </authorList>
    </citation>
    <scope>NUCLEOTIDE SEQUENCE [LARGE SCALE GENOMIC DNA]</scope>
    <source>
        <strain evidence="2 3">CBS122122</strain>
    </source>
</reference>
<proteinExistence type="predicted"/>
<gene>
    <name evidence="2" type="ORF">CSIM01_11565</name>
</gene>
<feature type="compositionally biased region" description="Basic and acidic residues" evidence="1">
    <location>
        <begin position="1"/>
        <end position="10"/>
    </location>
</feature>
<feature type="region of interest" description="Disordered" evidence="1">
    <location>
        <begin position="1"/>
        <end position="38"/>
    </location>
</feature>
<dbReference type="AlphaFoldDB" id="A0A135RW11"/>
<organism evidence="2 3">
    <name type="scientific">Colletotrichum simmondsii</name>
    <dbReference type="NCBI Taxonomy" id="703756"/>
    <lineage>
        <taxon>Eukaryota</taxon>
        <taxon>Fungi</taxon>
        <taxon>Dikarya</taxon>
        <taxon>Ascomycota</taxon>
        <taxon>Pezizomycotina</taxon>
        <taxon>Sordariomycetes</taxon>
        <taxon>Hypocreomycetidae</taxon>
        <taxon>Glomerellales</taxon>
        <taxon>Glomerellaceae</taxon>
        <taxon>Colletotrichum</taxon>
        <taxon>Colletotrichum acutatum species complex</taxon>
    </lineage>
</organism>
<dbReference type="EMBL" id="JFBX01000808">
    <property type="protein sequence ID" value="KXH27728.1"/>
    <property type="molecule type" value="Genomic_DNA"/>
</dbReference>
<dbReference type="Proteomes" id="UP000070328">
    <property type="component" value="Unassembled WGS sequence"/>
</dbReference>
<name>A0A135RW11_9PEZI</name>
<evidence type="ECO:0000313" key="3">
    <source>
        <dbReference type="Proteomes" id="UP000070328"/>
    </source>
</evidence>
<evidence type="ECO:0000313" key="2">
    <source>
        <dbReference type="EMBL" id="KXH27728.1"/>
    </source>
</evidence>
<comment type="caution">
    <text evidence="2">The sequence shown here is derived from an EMBL/GenBank/DDBJ whole genome shotgun (WGS) entry which is preliminary data.</text>
</comment>
<evidence type="ECO:0000256" key="1">
    <source>
        <dbReference type="SAM" id="MobiDB-lite"/>
    </source>
</evidence>
<keyword evidence="3" id="KW-1185">Reference proteome</keyword>
<accession>A0A135RW11</accession>